<dbReference type="EMBL" id="BLAL01000011">
    <property type="protein sequence ID" value="GES73749.1"/>
    <property type="molecule type" value="Genomic_DNA"/>
</dbReference>
<evidence type="ECO:0000313" key="1">
    <source>
        <dbReference type="EMBL" id="GES73749.1"/>
    </source>
</evidence>
<evidence type="ECO:0000313" key="2">
    <source>
        <dbReference type="Proteomes" id="UP000615446"/>
    </source>
</evidence>
<gene>
    <name evidence="1" type="ORF">RCL2_000126400</name>
</gene>
<protein>
    <submittedName>
        <fullName evidence="1">Uncharacterized protein</fullName>
    </submittedName>
</protein>
<name>A0A8H3KRZ9_9GLOM</name>
<dbReference type="Proteomes" id="UP000615446">
    <property type="component" value="Unassembled WGS sequence"/>
</dbReference>
<dbReference type="AlphaFoldDB" id="A0A8H3KRZ9"/>
<sequence length="104" mass="12536">MQSKIENHTEYWPEVCWIIENPDLNLPIPNLIDADENQYKRLSEFLNKIIKLKDDQSLIITIYMSYNKAFNYVKLNYTKKKIDYPKSYWACHTFSVIHNTYIVL</sequence>
<comment type="caution">
    <text evidence="1">The sequence shown here is derived from an EMBL/GenBank/DDBJ whole genome shotgun (WGS) entry which is preliminary data.</text>
</comment>
<organism evidence="1 2">
    <name type="scientific">Rhizophagus clarus</name>
    <dbReference type="NCBI Taxonomy" id="94130"/>
    <lineage>
        <taxon>Eukaryota</taxon>
        <taxon>Fungi</taxon>
        <taxon>Fungi incertae sedis</taxon>
        <taxon>Mucoromycota</taxon>
        <taxon>Glomeromycotina</taxon>
        <taxon>Glomeromycetes</taxon>
        <taxon>Glomerales</taxon>
        <taxon>Glomeraceae</taxon>
        <taxon>Rhizophagus</taxon>
    </lineage>
</organism>
<accession>A0A8H3KRZ9</accession>
<proteinExistence type="predicted"/>
<dbReference type="OrthoDB" id="2398651at2759"/>
<reference evidence="1" key="1">
    <citation type="submission" date="2019-10" db="EMBL/GenBank/DDBJ databases">
        <title>Conservation and host-specific expression of non-tandemly repeated heterogenous ribosome RNA gene in arbuscular mycorrhizal fungi.</title>
        <authorList>
            <person name="Maeda T."/>
            <person name="Kobayashi Y."/>
            <person name="Nakagawa T."/>
            <person name="Ezawa T."/>
            <person name="Yamaguchi K."/>
            <person name="Bino T."/>
            <person name="Nishimoto Y."/>
            <person name="Shigenobu S."/>
            <person name="Kawaguchi M."/>
        </authorList>
    </citation>
    <scope>NUCLEOTIDE SEQUENCE</scope>
    <source>
        <strain evidence="1">HR1</strain>
    </source>
</reference>